<keyword evidence="2" id="KW-1185">Reference proteome</keyword>
<sequence length="188" mass="20860">MPVTLYIALYTRREPGVVGSSFHWVLVAGNSDGERSNSDSEGEGDGDDRVPTPLNAYQIVNNRGDPNEWTVEHYPQIDPKALSPETFVGYVRLGPLSTDIGNLAEFEEWMQSWPAGQGDSPSLNTHRRWSCAQWALRVLDALKESDTLVLEPDLAGEPFYCRVLAKGMVLENARFSDFTAGKVPVVDF</sequence>
<comment type="caution">
    <text evidence="1">The sequence shown here is derived from an EMBL/GenBank/DDBJ whole genome shotgun (WGS) entry which is preliminary data.</text>
</comment>
<reference evidence="1" key="2">
    <citation type="journal article" date="2020" name="Nat. Commun.">
        <title>Large-scale genome sequencing of mycorrhizal fungi provides insights into the early evolution of symbiotic traits.</title>
        <authorList>
            <person name="Miyauchi S."/>
            <person name="Kiss E."/>
            <person name="Kuo A."/>
            <person name="Drula E."/>
            <person name="Kohler A."/>
            <person name="Sanchez-Garcia M."/>
            <person name="Morin E."/>
            <person name="Andreopoulos B."/>
            <person name="Barry K.W."/>
            <person name="Bonito G."/>
            <person name="Buee M."/>
            <person name="Carver A."/>
            <person name="Chen C."/>
            <person name="Cichocki N."/>
            <person name="Clum A."/>
            <person name="Culley D."/>
            <person name="Crous P.W."/>
            <person name="Fauchery L."/>
            <person name="Girlanda M."/>
            <person name="Hayes R.D."/>
            <person name="Keri Z."/>
            <person name="LaButti K."/>
            <person name="Lipzen A."/>
            <person name="Lombard V."/>
            <person name="Magnuson J."/>
            <person name="Maillard F."/>
            <person name="Murat C."/>
            <person name="Nolan M."/>
            <person name="Ohm R.A."/>
            <person name="Pangilinan J."/>
            <person name="Pereira M.F."/>
            <person name="Perotto S."/>
            <person name="Peter M."/>
            <person name="Pfister S."/>
            <person name="Riley R."/>
            <person name="Sitrit Y."/>
            <person name="Stielow J.B."/>
            <person name="Szollosi G."/>
            <person name="Zifcakova L."/>
            <person name="Stursova M."/>
            <person name="Spatafora J.W."/>
            <person name="Tedersoo L."/>
            <person name="Vaario L.M."/>
            <person name="Yamada A."/>
            <person name="Yan M."/>
            <person name="Wang P."/>
            <person name="Xu J."/>
            <person name="Bruns T."/>
            <person name="Baldrian P."/>
            <person name="Vilgalys R."/>
            <person name="Dunand C."/>
            <person name="Henrissat B."/>
            <person name="Grigoriev I.V."/>
            <person name="Hibbett D."/>
            <person name="Nagy L.G."/>
            <person name="Martin F.M."/>
        </authorList>
    </citation>
    <scope>NUCLEOTIDE SEQUENCE</scope>
    <source>
        <strain evidence="1">P2</strain>
    </source>
</reference>
<reference evidence="1" key="1">
    <citation type="submission" date="2019-10" db="EMBL/GenBank/DDBJ databases">
        <authorList>
            <consortium name="DOE Joint Genome Institute"/>
            <person name="Kuo A."/>
            <person name="Miyauchi S."/>
            <person name="Kiss E."/>
            <person name="Drula E."/>
            <person name="Kohler A."/>
            <person name="Sanchez-Garcia M."/>
            <person name="Andreopoulos B."/>
            <person name="Barry K.W."/>
            <person name="Bonito G."/>
            <person name="Buee M."/>
            <person name="Carver A."/>
            <person name="Chen C."/>
            <person name="Cichocki N."/>
            <person name="Clum A."/>
            <person name="Culley D."/>
            <person name="Crous P.W."/>
            <person name="Fauchery L."/>
            <person name="Girlanda M."/>
            <person name="Hayes R."/>
            <person name="Keri Z."/>
            <person name="Labutti K."/>
            <person name="Lipzen A."/>
            <person name="Lombard V."/>
            <person name="Magnuson J."/>
            <person name="Maillard F."/>
            <person name="Morin E."/>
            <person name="Murat C."/>
            <person name="Nolan M."/>
            <person name="Ohm R."/>
            <person name="Pangilinan J."/>
            <person name="Pereira M."/>
            <person name="Perotto S."/>
            <person name="Peter M."/>
            <person name="Riley R."/>
            <person name="Sitrit Y."/>
            <person name="Stielow B."/>
            <person name="Szollosi G."/>
            <person name="Zifcakova L."/>
            <person name="Stursova M."/>
            <person name="Spatafora J.W."/>
            <person name="Tedersoo L."/>
            <person name="Vaario L.-M."/>
            <person name="Yamada A."/>
            <person name="Yan M."/>
            <person name="Wang P."/>
            <person name="Xu J."/>
            <person name="Bruns T."/>
            <person name="Baldrian P."/>
            <person name="Vilgalys R."/>
            <person name="Henrissat B."/>
            <person name="Grigoriev I.V."/>
            <person name="Hibbett D."/>
            <person name="Nagy L.G."/>
            <person name="Martin F.M."/>
        </authorList>
    </citation>
    <scope>NUCLEOTIDE SEQUENCE</scope>
    <source>
        <strain evidence="1">P2</strain>
    </source>
</reference>
<protein>
    <submittedName>
        <fullName evidence="1">Uncharacterized protein</fullName>
    </submittedName>
</protein>
<evidence type="ECO:0000313" key="2">
    <source>
        <dbReference type="Proteomes" id="UP000886501"/>
    </source>
</evidence>
<accession>A0ACB6Z8A4</accession>
<gene>
    <name evidence="1" type="ORF">BDM02DRAFT_416723</name>
</gene>
<proteinExistence type="predicted"/>
<name>A0ACB6Z8A4_THEGA</name>
<dbReference type="EMBL" id="MU118079">
    <property type="protein sequence ID" value="KAF9645749.1"/>
    <property type="molecule type" value="Genomic_DNA"/>
</dbReference>
<organism evidence="1 2">
    <name type="scientific">Thelephora ganbajun</name>
    <name type="common">Ganba fungus</name>
    <dbReference type="NCBI Taxonomy" id="370292"/>
    <lineage>
        <taxon>Eukaryota</taxon>
        <taxon>Fungi</taxon>
        <taxon>Dikarya</taxon>
        <taxon>Basidiomycota</taxon>
        <taxon>Agaricomycotina</taxon>
        <taxon>Agaricomycetes</taxon>
        <taxon>Thelephorales</taxon>
        <taxon>Thelephoraceae</taxon>
        <taxon>Thelephora</taxon>
    </lineage>
</organism>
<evidence type="ECO:0000313" key="1">
    <source>
        <dbReference type="EMBL" id="KAF9645749.1"/>
    </source>
</evidence>
<dbReference type="Proteomes" id="UP000886501">
    <property type="component" value="Unassembled WGS sequence"/>
</dbReference>